<sequence>MFNTIFASMKILARILLFIFIAFLSTPTIVQAIKKGTNTAISFNCAEEEVHKELKSIVHPVVLEHEVVLPVYIQKKTIVSENIVKLDNISPSIFAPPPNLI</sequence>
<dbReference type="Proteomes" id="UP000093343">
    <property type="component" value="Unassembled WGS sequence"/>
</dbReference>
<accession>A0ABX2XGG7</accession>
<keyword evidence="2" id="KW-1185">Reference proteome</keyword>
<name>A0ABX2XGG7_9FLAO</name>
<comment type="caution">
    <text evidence="1">The sequence shown here is derived from an EMBL/GenBank/DDBJ whole genome shotgun (WGS) entry which is preliminary data.</text>
</comment>
<reference evidence="2" key="1">
    <citation type="submission" date="2016-03" db="EMBL/GenBank/DDBJ databases">
        <title>Draft genome sequence of Paenibacillus glacialis DSM 22343.</title>
        <authorList>
            <person name="Shin S.-K."/>
            <person name="Yi H."/>
        </authorList>
    </citation>
    <scope>NUCLEOTIDE SEQUENCE [LARGE SCALE GENOMIC DNA]</scope>
    <source>
        <strain evidence="2">CCUG 60099</strain>
    </source>
</reference>
<dbReference type="EMBL" id="LVEN01000035">
    <property type="protein sequence ID" value="OCB72046.1"/>
    <property type="molecule type" value="Genomic_DNA"/>
</dbReference>
<evidence type="ECO:0000313" key="1">
    <source>
        <dbReference type="EMBL" id="OCB72046.1"/>
    </source>
</evidence>
<proteinExistence type="predicted"/>
<organism evidence="1 2">
    <name type="scientific">Flavobacterium piscis</name>
    <dbReference type="NCBI Taxonomy" id="1114874"/>
    <lineage>
        <taxon>Bacteria</taxon>
        <taxon>Pseudomonadati</taxon>
        <taxon>Bacteroidota</taxon>
        <taxon>Flavobacteriia</taxon>
        <taxon>Flavobacteriales</taxon>
        <taxon>Flavobacteriaceae</taxon>
        <taxon>Flavobacterium</taxon>
    </lineage>
</organism>
<gene>
    <name evidence="1" type="ORF">FLP_16150</name>
</gene>
<protein>
    <submittedName>
        <fullName evidence="1">Uncharacterized protein</fullName>
    </submittedName>
</protein>
<evidence type="ECO:0000313" key="2">
    <source>
        <dbReference type="Proteomes" id="UP000093343"/>
    </source>
</evidence>